<dbReference type="RefSeq" id="WP_307528317.1">
    <property type="nucleotide sequence ID" value="NZ_JAUSZI010000002.1"/>
</dbReference>
<gene>
    <name evidence="9" type="ORF">QF035_009461</name>
</gene>
<keyword evidence="1 6" id="KW-0645">Protease</keyword>
<comment type="cofactor">
    <cofactor evidence="6">
        <name>Zn(2+)</name>
        <dbReference type="ChEBI" id="CHEBI:29105"/>
    </cofactor>
    <text evidence="6">Binds 1 zinc ion per subunit.</text>
</comment>
<evidence type="ECO:0000256" key="4">
    <source>
        <dbReference type="ARBA" id="ARBA00022833"/>
    </source>
</evidence>
<dbReference type="Proteomes" id="UP001230328">
    <property type="component" value="Unassembled WGS sequence"/>
</dbReference>
<evidence type="ECO:0000256" key="2">
    <source>
        <dbReference type="ARBA" id="ARBA00022723"/>
    </source>
</evidence>
<keyword evidence="3 6" id="KW-0378">Hydrolase</keyword>
<comment type="similarity">
    <text evidence="6">Belongs to the peptidase M48 family.</text>
</comment>
<evidence type="ECO:0000256" key="7">
    <source>
        <dbReference type="SAM" id="Phobius"/>
    </source>
</evidence>
<dbReference type="PANTHER" id="PTHR34978:SF3">
    <property type="entry name" value="SLR0241 PROTEIN"/>
    <property type="match status" value="1"/>
</dbReference>
<evidence type="ECO:0000313" key="9">
    <source>
        <dbReference type="EMBL" id="MDQ1031879.1"/>
    </source>
</evidence>
<feature type="domain" description="Peptidase M48" evidence="8">
    <location>
        <begin position="128"/>
        <end position="203"/>
    </location>
</feature>
<evidence type="ECO:0000256" key="6">
    <source>
        <dbReference type="RuleBase" id="RU003983"/>
    </source>
</evidence>
<dbReference type="Pfam" id="PF01435">
    <property type="entry name" value="Peptidase_M48"/>
    <property type="match status" value="1"/>
</dbReference>
<evidence type="ECO:0000256" key="1">
    <source>
        <dbReference type="ARBA" id="ARBA00022670"/>
    </source>
</evidence>
<sequence>MIRLTLLAGYLVVCATWVPWLLSRAAWVSRFPRAAIALWAGLVVAVSAGAVAFGVMTARHVRWHAADLVWGWTRLLDALGGHLVVILCVAGALSAAVVVLRGVIVGTGSLWRLRRGWRDHVDALDLLARPLEDLPAVVLEHTAPAAYCVPTKGGRVVLTSSALRRLPPGTVSAVIAHEQAHLRGRHHLMAALAASLARAFPYVPLFHLVRPAMARLIELAADDHASRRFRSETVATALSVLVAMPLGAGALQAGTEGASERIRRLSRAPASGGRQSLAAMGGFLFTVASSALIATWAWAGGC</sequence>
<name>A0ABU0T7T9_9ACTN</name>
<dbReference type="Gene3D" id="3.30.2010.10">
    <property type="entry name" value="Metalloproteases ('zincins'), catalytic domain"/>
    <property type="match status" value="1"/>
</dbReference>
<accession>A0ABU0T7T9</accession>
<dbReference type="GO" id="GO:0008233">
    <property type="term" value="F:peptidase activity"/>
    <property type="evidence" value="ECO:0007669"/>
    <property type="project" value="UniProtKB-KW"/>
</dbReference>
<comment type="caution">
    <text evidence="9">The sequence shown here is derived from an EMBL/GenBank/DDBJ whole genome shotgun (WGS) entry which is preliminary data.</text>
</comment>
<keyword evidence="7" id="KW-0472">Membrane</keyword>
<keyword evidence="4 6" id="KW-0862">Zinc</keyword>
<keyword evidence="5 6" id="KW-0482">Metalloprotease</keyword>
<dbReference type="CDD" id="cd07326">
    <property type="entry name" value="M56_BlaR1_MecR1_like"/>
    <property type="match status" value="1"/>
</dbReference>
<evidence type="ECO:0000256" key="5">
    <source>
        <dbReference type="ARBA" id="ARBA00023049"/>
    </source>
</evidence>
<feature type="transmembrane region" description="Helical" evidence="7">
    <location>
        <begin position="78"/>
        <end position="104"/>
    </location>
</feature>
<keyword evidence="2" id="KW-0479">Metal-binding</keyword>
<evidence type="ECO:0000313" key="10">
    <source>
        <dbReference type="Proteomes" id="UP001230328"/>
    </source>
</evidence>
<organism evidence="9 10">
    <name type="scientific">Streptomyces umbrinus</name>
    <dbReference type="NCBI Taxonomy" id="67370"/>
    <lineage>
        <taxon>Bacteria</taxon>
        <taxon>Bacillati</taxon>
        <taxon>Actinomycetota</taxon>
        <taxon>Actinomycetes</taxon>
        <taxon>Kitasatosporales</taxon>
        <taxon>Streptomycetaceae</taxon>
        <taxon>Streptomyces</taxon>
        <taxon>Streptomyces phaeochromogenes group</taxon>
    </lineage>
</organism>
<feature type="transmembrane region" description="Helical" evidence="7">
    <location>
        <begin position="34"/>
        <end position="58"/>
    </location>
</feature>
<proteinExistence type="inferred from homology"/>
<keyword evidence="7" id="KW-0812">Transmembrane</keyword>
<feature type="transmembrane region" description="Helical" evidence="7">
    <location>
        <begin position="276"/>
        <end position="299"/>
    </location>
</feature>
<dbReference type="InterPro" id="IPR001915">
    <property type="entry name" value="Peptidase_M48"/>
</dbReference>
<protein>
    <submittedName>
        <fullName evidence="9">Zn-dependent protease with chaperone function</fullName>
    </submittedName>
</protein>
<evidence type="ECO:0000259" key="8">
    <source>
        <dbReference type="Pfam" id="PF01435"/>
    </source>
</evidence>
<dbReference type="PANTHER" id="PTHR34978">
    <property type="entry name" value="POSSIBLE SENSOR-TRANSDUCER PROTEIN BLAR"/>
    <property type="match status" value="1"/>
</dbReference>
<dbReference type="GO" id="GO:0006508">
    <property type="term" value="P:proteolysis"/>
    <property type="evidence" value="ECO:0007669"/>
    <property type="project" value="UniProtKB-KW"/>
</dbReference>
<feature type="transmembrane region" description="Helical" evidence="7">
    <location>
        <begin position="6"/>
        <end position="22"/>
    </location>
</feature>
<evidence type="ECO:0000256" key="3">
    <source>
        <dbReference type="ARBA" id="ARBA00022801"/>
    </source>
</evidence>
<keyword evidence="10" id="KW-1185">Reference proteome</keyword>
<dbReference type="InterPro" id="IPR052173">
    <property type="entry name" value="Beta-lactam_resp_regulator"/>
</dbReference>
<keyword evidence="7" id="KW-1133">Transmembrane helix</keyword>
<reference evidence="9 10" key="1">
    <citation type="submission" date="2023-07" db="EMBL/GenBank/DDBJ databases">
        <title>Comparative genomics of wheat-associated soil bacteria to identify genetic determinants of phenazine resistance.</title>
        <authorList>
            <person name="Mouncey N."/>
        </authorList>
    </citation>
    <scope>NUCLEOTIDE SEQUENCE [LARGE SCALE GENOMIC DNA]</scope>
    <source>
        <strain evidence="9 10">V2I4</strain>
    </source>
</reference>
<dbReference type="EMBL" id="JAUSZI010000002">
    <property type="protein sequence ID" value="MDQ1031879.1"/>
    <property type="molecule type" value="Genomic_DNA"/>
</dbReference>